<name>A0A1N6K1Y4_9BACT</name>
<protein>
    <recommendedName>
        <fullName evidence="1">DUF4253 domain-containing protein</fullName>
    </recommendedName>
</protein>
<dbReference type="AlphaFoldDB" id="A0A1N6K1Y4"/>
<keyword evidence="3" id="KW-1185">Reference proteome</keyword>
<gene>
    <name evidence="2" type="ORF">SAMN04488055_4920</name>
</gene>
<reference evidence="2 3" key="1">
    <citation type="submission" date="2016-11" db="EMBL/GenBank/DDBJ databases">
        <authorList>
            <person name="Jaros S."/>
            <person name="Januszkiewicz K."/>
            <person name="Wedrychowicz H."/>
        </authorList>
    </citation>
    <scope>NUCLEOTIDE SEQUENCE [LARGE SCALE GENOMIC DNA]</scope>
    <source>
        <strain evidence="2 3">DSM 24787</strain>
    </source>
</reference>
<dbReference type="EMBL" id="FSRA01000002">
    <property type="protein sequence ID" value="SIO50570.1"/>
    <property type="molecule type" value="Genomic_DNA"/>
</dbReference>
<dbReference type="Proteomes" id="UP000185003">
    <property type="component" value="Unassembled WGS sequence"/>
</dbReference>
<evidence type="ECO:0000313" key="2">
    <source>
        <dbReference type="EMBL" id="SIO50570.1"/>
    </source>
</evidence>
<dbReference type="OrthoDB" id="4827574at2"/>
<feature type="domain" description="DUF4253" evidence="1">
    <location>
        <begin position="87"/>
        <end position="190"/>
    </location>
</feature>
<dbReference type="Pfam" id="PF14062">
    <property type="entry name" value="DUF4253"/>
    <property type="match status" value="1"/>
</dbReference>
<accession>A0A1N6K1Y4</accession>
<evidence type="ECO:0000313" key="3">
    <source>
        <dbReference type="Proteomes" id="UP000185003"/>
    </source>
</evidence>
<dbReference type="InterPro" id="IPR025349">
    <property type="entry name" value="DUF4253"/>
</dbReference>
<sequence>MNTFESFIIDELKKISSGEFATLAPNLEMSDAKREDLPPALQADGLQFEYAGKDAKEGVYSLKDKLREHGYFIFVCEANFGHSPDKIGVIKSNDQFDILRFMATDGINYDIENADVIEKLQQWHSKYPFEIVGAAQDWVEAKFVGALPDFNAFAQDVYDFCPDIVDQGTETVEALGDEMKNSAALYLWWD</sequence>
<dbReference type="RefSeq" id="WP_084185804.1">
    <property type="nucleotide sequence ID" value="NZ_FSRA01000002.1"/>
</dbReference>
<dbReference type="STRING" id="536979.SAMN04488055_4920"/>
<organism evidence="2 3">
    <name type="scientific">Chitinophaga niabensis</name>
    <dbReference type="NCBI Taxonomy" id="536979"/>
    <lineage>
        <taxon>Bacteria</taxon>
        <taxon>Pseudomonadati</taxon>
        <taxon>Bacteroidota</taxon>
        <taxon>Chitinophagia</taxon>
        <taxon>Chitinophagales</taxon>
        <taxon>Chitinophagaceae</taxon>
        <taxon>Chitinophaga</taxon>
    </lineage>
</organism>
<proteinExistence type="predicted"/>
<evidence type="ECO:0000259" key="1">
    <source>
        <dbReference type="Pfam" id="PF14062"/>
    </source>
</evidence>